<dbReference type="PROSITE" id="PS51257">
    <property type="entry name" value="PROKAR_LIPOPROTEIN"/>
    <property type="match status" value="1"/>
</dbReference>
<name>A0A0F9GLG2_9ZZZZ</name>
<dbReference type="EMBL" id="LAZR01019767">
    <property type="protein sequence ID" value="KKL91316.1"/>
    <property type="molecule type" value="Genomic_DNA"/>
</dbReference>
<reference evidence="1" key="1">
    <citation type="journal article" date="2015" name="Nature">
        <title>Complex archaea that bridge the gap between prokaryotes and eukaryotes.</title>
        <authorList>
            <person name="Spang A."/>
            <person name="Saw J.H."/>
            <person name="Jorgensen S.L."/>
            <person name="Zaremba-Niedzwiedzka K."/>
            <person name="Martijn J."/>
            <person name="Lind A.E."/>
            <person name="van Eijk R."/>
            <person name="Schleper C."/>
            <person name="Guy L."/>
            <person name="Ettema T.J."/>
        </authorList>
    </citation>
    <scope>NUCLEOTIDE SEQUENCE</scope>
</reference>
<evidence type="ECO:0000313" key="1">
    <source>
        <dbReference type="EMBL" id="KKL91316.1"/>
    </source>
</evidence>
<comment type="caution">
    <text evidence="1">The sequence shown here is derived from an EMBL/GenBank/DDBJ whole genome shotgun (WGS) entry which is preliminary data.</text>
</comment>
<organism evidence="1">
    <name type="scientific">marine sediment metagenome</name>
    <dbReference type="NCBI Taxonomy" id="412755"/>
    <lineage>
        <taxon>unclassified sequences</taxon>
        <taxon>metagenomes</taxon>
        <taxon>ecological metagenomes</taxon>
    </lineage>
</organism>
<protein>
    <submittedName>
        <fullName evidence="1">Uncharacterized protein</fullName>
    </submittedName>
</protein>
<sequence length="118" mass="12493">MRYFILAAIAGLGLTACETTTTQSMVAPTVVDDLVGKRLVNADGGMLVFNADGTMSGMLRGESVVGVYTADANEVCSTYTAPASLTGREYCSKPTYQDNMIVFVRRDGSSSAAYRIDA</sequence>
<dbReference type="AlphaFoldDB" id="A0A0F9GLG2"/>
<accession>A0A0F9GLG2</accession>
<proteinExistence type="predicted"/>
<gene>
    <name evidence="1" type="ORF">LCGC14_1895920</name>
</gene>